<name>A0A1E1F880_9SPHN</name>
<reference evidence="2 3" key="1">
    <citation type="submission" date="2016-10" db="EMBL/GenBank/DDBJ databases">
        <title>Complete Genome Sequence of the Nonylphenol-Degrading Bacterium Sphingobium cloacae JCM 10874T.</title>
        <authorList>
            <person name="Ootsuka M."/>
            <person name="Nishizawa T."/>
            <person name="Ohta H."/>
        </authorList>
    </citation>
    <scope>NUCLEOTIDE SEQUENCE [LARGE SCALE GENOMIC DNA]</scope>
    <source>
        <strain evidence="2 3">JCM 10874</strain>
        <plasmid evidence="3">psclo_3 dna</plasmid>
    </source>
</reference>
<dbReference type="InterPro" id="IPR001478">
    <property type="entry name" value="PDZ"/>
</dbReference>
<dbReference type="SUPFAM" id="SSF50156">
    <property type="entry name" value="PDZ domain-like"/>
    <property type="match status" value="1"/>
</dbReference>
<gene>
    <name evidence="2" type="ORF">SCLO_3000560</name>
</gene>
<evidence type="ECO:0000313" key="2">
    <source>
        <dbReference type="EMBL" id="BAV66723.1"/>
    </source>
</evidence>
<dbReference type="Proteomes" id="UP000218272">
    <property type="component" value="Plasmid pSCLO_3"/>
</dbReference>
<dbReference type="RefSeq" id="WP_231923460.1">
    <property type="nucleotide sequence ID" value="NZ_AP017657.1"/>
</dbReference>
<proteinExistence type="predicted"/>
<dbReference type="EMBL" id="AP017657">
    <property type="protein sequence ID" value="BAV66723.1"/>
    <property type="molecule type" value="Genomic_DNA"/>
</dbReference>
<protein>
    <recommendedName>
        <fullName evidence="1">PDZ domain-containing protein</fullName>
    </recommendedName>
</protein>
<evidence type="ECO:0000313" key="3">
    <source>
        <dbReference type="Proteomes" id="UP000218272"/>
    </source>
</evidence>
<organism evidence="2 3">
    <name type="scientific">Sphingobium cloacae</name>
    <dbReference type="NCBI Taxonomy" id="120107"/>
    <lineage>
        <taxon>Bacteria</taxon>
        <taxon>Pseudomonadati</taxon>
        <taxon>Pseudomonadota</taxon>
        <taxon>Alphaproteobacteria</taxon>
        <taxon>Sphingomonadales</taxon>
        <taxon>Sphingomonadaceae</taxon>
        <taxon>Sphingobium</taxon>
    </lineage>
</organism>
<dbReference type="Pfam" id="PF13975">
    <property type="entry name" value="gag-asp_proteas"/>
    <property type="match status" value="1"/>
</dbReference>
<keyword evidence="2" id="KW-0614">Plasmid</keyword>
<geneLocation type="plasmid" evidence="3">
    <name>psclo_3 dna</name>
</geneLocation>
<dbReference type="Gene3D" id="2.30.42.10">
    <property type="match status" value="1"/>
</dbReference>
<dbReference type="KEGG" id="sclo:SCLO_3000560"/>
<dbReference type="PROSITE" id="PS50106">
    <property type="entry name" value="PDZ"/>
    <property type="match status" value="1"/>
</dbReference>
<dbReference type="AlphaFoldDB" id="A0A1E1F880"/>
<dbReference type="InterPro" id="IPR021109">
    <property type="entry name" value="Peptidase_aspartic_dom_sf"/>
</dbReference>
<evidence type="ECO:0000259" key="1">
    <source>
        <dbReference type="PROSITE" id="PS50106"/>
    </source>
</evidence>
<sequence>MSRTIGQSVDLVLGTDLFIDRCVAIDFGRRRYSLSPSGTFQGGAGWKVLPVSRGDKQELLTLVTLPHGGPVSMMVDTGNSNALIVSQAVLQDRALAEGRPQSSALIAGVDGVQTAGLVTIDGVQFGGLTLDGIPSIAMPRWLPARAVGNVGLPLIAQFDVVFDISSSRLWVRPLRKAQRLPLLKDRSGLGLQADRSALVVVHVARGSPAARDDWVVGTRIVAVNGQRINGGYTHGQLWKWRFDRPGTVVKLLLDTGRIVPLELEDYY</sequence>
<accession>A0A1E1F880</accession>
<dbReference type="Gene3D" id="2.40.70.10">
    <property type="entry name" value="Acid Proteases"/>
    <property type="match status" value="1"/>
</dbReference>
<keyword evidence="3" id="KW-1185">Reference proteome</keyword>
<feature type="domain" description="PDZ" evidence="1">
    <location>
        <begin position="179"/>
        <end position="230"/>
    </location>
</feature>
<dbReference type="InterPro" id="IPR036034">
    <property type="entry name" value="PDZ_sf"/>
</dbReference>